<evidence type="ECO:0000313" key="2">
    <source>
        <dbReference type="Proteomes" id="UP000469949"/>
    </source>
</evidence>
<reference evidence="1 2" key="1">
    <citation type="submission" date="2019-10" db="EMBL/GenBank/DDBJ databases">
        <title>Draft Genome Sequence of the Caffeine Degrading Methylotroph Methylorubrum populi PINKEL.</title>
        <authorList>
            <person name="Dawson S.C."/>
            <person name="Zhang X."/>
            <person name="Wright M.E."/>
            <person name="Sharma G."/>
            <person name="Langner J.T."/>
            <person name="Ditty J.L."/>
            <person name="Subuyuj G.A."/>
        </authorList>
    </citation>
    <scope>NUCLEOTIDE SEQUENCE [LARGE SCALE GENOMIC DNA]</scope>
    <source>
        <strain evidence="1 2">Pinkel</strain>
    </source>
</reference>
<dbReference type="AlphaFoldDB" id="A0A833J3P9"/>
<dbReference type="EC" id="2.7.1.-" evidence="1"/>
<name>A0A833J3P9_9HYPH</name>
<dbReference type="RefSeq" id="WP_017482509.1">
    <property type="nucleotide sequence ID" value="NZ_WEKV01000013.1"/>
</dbReference>
<organism evidence="1 2">
    <name type="scientific">Methylorubrum populi</name>
    <dbReference type="NCBI Taxonomy" id="223967"/>
    <lineage>
        <taxon>Bacteria</taxon>
        <taxon>Pseudomonadati</taxon>
        <taxon>Pseudomonadota</taxon>
        <taxon>Alphaproteobacteria</taxon>
        <taxon>Hyphomicrobiales</taxon>
        <taxon>Methylobacteriaceae</taxon>
        <taxon>Methylorubrum</taxon>
    </lineage>
</organism>
<keyword evidence="1" id="KW-0808">Transferase</keyword>
<comment type="caution">
    <text evidence="1">The sequence shown here is derived from an EMBL/GenBank/DDBJ whole genome shotgun (WGS) entry which is preliminary data.</text>
</comment>
<accession>A0A833J3P9</accession>
<dbReference type="EMBL" id="WEKV01000013">
    <property type="protein sequence ID" value="KAB7784068.1"/>
    <property type="molecule type" value="Genomic_DNA"/>
</dbReference>
<evidence type="ECO:0000313" key="1">
    <source>
        <dbReference type="EMBL" id="KAB7784068.1"/>
    </source>
</evidence>
<proteinExistence type="predicted"/>
<keyword evidence="1" id="KW-0418">Kinase</keyword>
<protein>
    <submittedName>
        <fullName evidence="1">D-glycerate 2-kinase</fullName>
        <ecNumber evidence="1">2.7.1.-</ecNumber>
    </submittedName>
</protein>
<dbReference type="Proteomes" id="UP000469949">
    <property type="component" value="Unassembled WGS sequence"/>
</dbReference>
<gene>
    <name evidence="1" type="ORF">F8B43_3423</name>
</gene>
<sequence>MTGPRYVEEHTAQWRGVSLRIQWEPRFLNTNALAQPGHLQIESTAPRRAPLPITETGYLSWFTAPALVQESGGPVAFVLQWLDAEASGPAWAQAEGDRQQLTLFG</sequence>
<dbReference type="GO" id="GO:0016301">
    <property type="term" value="F:kinase activity"/>
    <property type="evidence" value="ECO:0007669"/>
    <property type="project" value="UniProtKB-KW"/>
</dbReference>